<evidence type="ECO:0000313" key="3">
    <source>
        <dbReference type="Proteomes" id="UP000272316"/>
    </source>
</evidence>
<dbReference type="SUPFAM" id="SSF53756">
    <property type="entry name" value="UDP-Glycosyltransferase/glycogen phosphorylase"/>
    <property type="match status" value="1"/>
</dbReference>
<dbReference type="KEGG" id="eva:EIB75_02965"/>
<organism evidence="2 3">
    <name type="scientific">Epilithonimonas vandammei</name>
    <dbReference type="NCBI Taxonomy" id="2487072"/>
    <lineage>
        <taxon>Bacteria</taxon>
        <taxon>Pseudomonadati</taxon>
        <taxon>Bacteroidota</taxon>
        <taxon>Flavobacteriia</taxon>
        <taxon>Flavobacteriales</taxon>
        <taxon>Weeksellaceae</taxon>
        <taxon>Chryseobacterium group</taxon>
        <taxon>Epilithonimonas</taxon>
    </lineage>
</organism>
<dbReference type="AlphaFoldDB" id="A0A3G8ZAU6"/>
<evidence type="ECO:0000313" key="2">
    <source>
        <dbReference type="EMBL" id="AZI54283.1"/>
    </source>
</evidence>
<protein>
    <submittedName>
        <fullName evidence="2">Glycosyltransferase family 1 protein</fullName>
    </submittedName>
</protein>
<dbReference type="InterPro" id="IPR050194">
    <property type="entry name" value="Glycosyltransferase_grp1"/>
</dbReference>
<dbReference type="EMBL" id="CP034160">
    <property type="protein sequence ID" value="AZI54283.1"/>
    <property type="molecule type" value="Genomic_DNA"/>
</dbReference>
<gene>
    <name evidence="2" type="ORF">EIB75_02965</name>
</gene>
<dbReference type="PANTHER" id="PTHR45947:SF14">
    <property type="entry name" value="SLL1723 PROTEIN"/>
    <property type="match status" value="1"/>
</dbReference>
<dbReference type="RefSeq" id="WP_124985659.1">
    <property type="nucleotide sequence ID" value="NZ_CP034160.1"/>
</dbReference>
<proteinExistence type="predicted"/>
<evidence type="ECO:0000259" key="1">
    <source>
        <dbReference type="Pfam" id="PF00534"/>
    </source>
</evidence>
<dbReference type="GO" id="GO:0016757">
    <property type="term" value="F:glycosyltransferase activity"/>
    <property type="evidence" value="ECO:0007669"/>
    <property type="project" value="InterPro"/>
</dbReference>
<reference evidence="3" key="1">
    <citation type="submission" date="2018-11" db="EMBL/GenBank/DDBJ databases">
        <title>Proposal to divide the Flavobacteriaceae and reorganize its genera based on Amino Acid Identity values calculated from whole genome sequences.</title>
        <authorList>
            <person name="Nicholson A.C."/>
            <person name="Gulvik C.A."/>
            <person name="Whitney A.M."/>
            <person name="Sheth M."/>
            <person name="Batra D."/>
            <person name="Pryor J."/>
            <person name="Bernardet J.-F."/>
            <person name="Hugo C."/>
            <person name="Kampfer P."/>
            <person name="Newman J.D."/>
            <person name="McQuiston J.R."/>
        </authorList>
    </citation>
    <scope>NUCLEOTIDE SEQUENCE [LARGE SCALE GENOMIC DNA]</scope>
    <source>
        <strain evidence="3">H6466</strain>
    </source>
</reference>
<dbReference type="Proteomes" id="UP000272316">
    <property type="component" value="Chromosome"/>
</dbReference>
<sequence>MQKKKILVFINYFGKKSETFISDEIEFLFSQKDVDVTILHYGENIPEKNVTGLYFESNFIKRWLKALRKFDVKMFATLRYKNGLNGSLVSLIPFFRKSKFDTIYCHFGTNGKLIAELKELKVIPKETKLVVRFHGLDMNFTKYPVGFYDVLNSYADEILLGSQFAYKDLRTYRLQKEKLNKLSVGIRKLNISKEISDSKPEHFNIISVGRLVDFKGYLVALDIINEINKRSINFTYTIIGDGPQYEILSELIERYALQNKVKIIKGLDHANVLDILKKSQIYLYPGIRDHTGRVETQGLANLEAMANGLVILASDIGGVPDYVVHNKTGFLCEPGNVNQFVEKLLWIMQNYATDDMVKLRQNAIAEVENNYCQERLNEKLLNLLID</sequence>
<dbReference type="Pfam" id="PF00534">
    <property type="entry name" value="Glycos_transf_1"/>
    <property type="match status" value="1"/>
</dbReference>
<name>A0A3G8ZAU6_9FLAO</name>
<dbReference type="Gene3D" id="3.40.50.2000">
    <property type="entry name" value="Glycogen Phosphorylase B"/>
    <property type="match status" value="2"/>
</dbReference>
<dbReference type="PANTHER" id="PTHR45947">
    <property type="entry name" value="SULFOQUINOVOSYL TRANSFERASE SQD2"/>
    <property type="match status" value="1"/>
</dbReference>
<accession>A0A3G8ZAU6</accession>
<dbReference type="InterPro" id="IPR001296">
    <property type="entry name" value="Glyco_trans_1"/>
</dbReference>
<keyword evidence="2" id="KW-0808">Transferase</keyword>
<feature type="domain" description="Glycosyl transferase family 1" evidence="1">
    <location>
        <begin position="194"/>
        <end position="363"/>
    </location>
</feature>